<feature type="region of interest" description="Disordered" evidence="1">
    <location>
        <begin position="2942"/>
        <end position="2961"/>
    </location>
</feature>
<dbReference type="CDD" id="cd09272">
    <property type="entry name" value="RNase_HI_RT_Ty1"/>
    <property type="match status" value="1"/>
</dbReference>
<feature type="region of interest" description="Disordered" evidence="1">
    <location>
        <begin position="1123"/>
        <end position="1149"/>
    </location>
</feature>
<proteinExistence type="predicted"/>
<protein>
    <recommendedName>
        <fullName evidence="4">Copia protein</fullName>
    </recommendedName>
</protein>
<keyword evidence="3" id="KW-1185">Reference proteome</keyword>
<evidence type="ECO:0000313" key="2">
    <source>
        <dbReference type="EMBL" id="CAE7213979.1"/>
    </source>
</evidence>
<comment type="caution">
    <text evidence="2">The sequence shown here is derived from an EMBL/GenBank/DDBJ whole genome shotgun (WGS) entry which is preliminary data.</text>
</comment>
<dbReference type="EMBL" id="CAJNIZ010002735">
    <property type="protein sequence ID" value="CAE7213979.1"/>
    <property type="molecule type" value="Genomic_DNA"/>
</dbReference>
<name>A0A812JUI2_SYMPI</name>
<gene>
    <name evidence="2" type="ORF">SPIL2461_LOCUS2477</name>
</gene>
<organism evidence="2 3">
    <name type="scientific">Symbiodinium pilosum</name>
    <name type="common">Dinoflagellate</name>
    <dbReference type="NCBI Taxonomy" id="2952"/>
    <lineage>
        <taxon>Eukaryota</taxon>
        <taxon>Sar</taxon>
        <taxon>Alveolata</taxon>
        <taxon>Dinophyceae</taxon>
        <taxon>Suessiales</taxon>
        <taxon>Symbiodiniaceae</taxon>
        <taxon>Symbiodinium</taxon>
    </lineage>
</organism>
<feature type="region of interest" description="Disordered" evidence="1">
    <location>
        <begin position="2969"/>
        <end position="3003"/>
    </location>
</feature>
<dbReference type="Proteomes" id="UP000649617">
    <property type="component" value="Unassembled WGS sequence"/>
</dbReference>
<feature type="region of interest" description="Disordered" evidence="1">
    <location>
        <begin position="357"/>
        <end position="377"/>
    </location>
</feature>
<feature type="compositionally biased region" description="Low complexity" evidence="1">
    <location>
        <begin position="1960"/>
        <end position="1981"/>
    </location>
</feature>
<feature type="region of interest" description="Disordered" evidence="1">
    <location>
        <begin position="1934"/>
        <end position="1997"/>
    </location>
</feature>
<feature type="region of interest" description="Disordered" evidence="1">
    <location>
        <begin position="2822"/>
        <end position="2933"/>
    </location>
</feature>
<reference evidence="2" key="1">
    <citation type="submission" date="2021-02" db="EMBL/GenBank/DDBJ databases">
        <authorList>
            <person name="Dougan E. K."/>
            <person name="Rhodes N."/>
            <person name="Thang M."/>
            <person name="Chan C."/>
        </authorList>
    </citation>
    <scope>NUCLEOTIDE SEQUENCE</scope>
</reference>
<evidence type="ECO:0000256" key="1">
    <source>
        <dbReference type="SAM" id="MobiDB-lite"/>
    </source>
</evidence>
<feature type="compositionally biased region" description="Low complexity" evidence="1">
    <location>
        <begin position="2884"/>
        <end position="2899"/>
    </location>
</feature>
<evidence type="ECO:0000313" key="3">
    <source>
        <dbReference type="Proteomes" id="UP000649617"/>
    </source>
</evidence>
<sequence length="3352" mass="374574">MVTRPVSRKELAENTKARDALKKEFEGHWKRDVYDFSVVREYDDLRAEAKRTGETIHLARVHGLIYEKNYQLPEGHPQRKYKGRGVLLGDQVKDQNFEAALFQDLGSSPASFDTARWVDMYGCLPGHECQMADAIQAYIQAILTGTPCWVELPLDAWPPHIDISKFRRPMVRLVKELYGHPDAGTMWEQHCHEKLVAIGWRPVGGEWPSLYFHDQYKLLLAVYVDDLKMSGPKENLAKGWAEIRKVLDLEEEQPLGLYLGCKVEKFCTKLHNGADVNAISYSMYDLLDMSVRKYCDITGLKMESLNQVDTLSTAEDTKNHPARRPVVPGASVAKCTWRATDLPVGSDGKLLNVTSTCRSSSTAGTPSAPENEETKSRGVLAPHAASVLMKLLYAARIARFDLLRAINSLARNVTKWSKADDKRLRHLMCYVNSTKTNVMVGWVGDKLEDLVVGLFADADYAGCGESLKSTSGVHMQIQGPNTRFPVAGQSKRQGSISHSTPEAEIVAADYAMSKVGIPAITLWTCLSPTQPRIIFYDDSQAMISVIRSGKNPTMRHLERTHGLCIAWMHEVFMPDTILLVYEITAKMAADIHTKPFKSAEAWKHACSLINVFDSTDISQPWILELMKPTHDGSSDLGQSWYQERDGVPCFPYTNTPVLPPELYVPGLSGRDGLQTVEGADPVFMMKTPRVLRPAPVGLPGGRYLRSTWILRDGGWHRIEDHAEIPDERQRFDAWVERAVHQFHPVAAAAASPAALGPRAPVLGAGESLFVDLLPAFQKGCFRISASPRIGDVIDYMLRVVHGGSSHLAAKSSVWASTTSQFCKNRKEAKTEHSVETGWVDGDRTNAGKVAERFIPASYQVESSSESGVHFAFVGVDAVELFSMIVAVSASESFRPSADSQDVLKGMKVKVFQSNGGAPRVVTFGVGTEHRWQGSYDQGCEIHRKGVAVDDDNMCERVIQKLMRGKRDMVVLGSGWFGTQSLMSFRDNVNVQHRNARQAFELARSVINAARKAQCMLAVEMQQNGDSWTKQRAREVLPRLYFHVSMLDCKFGSREAGTHPVKYLCTQTSFYTSVDVDVSELESRDCRHPLPEPFDDGLDPTHGDIARSSEPAAVILEQVSGARHHAERVPAYPSPSIGHKDQKSNSRAPKNPKRVLIEYCCGENSKLSQSRKVTKGCTRIRVTEANDPRKRKNVCELLEKVLESCDEHTTCLVHASLPCTGGSPWQHVNRKLFGVEKSNEQRKLFTQLSRSLRKFMNMLRSAHKGIVYLSVELPSNCAYWKWPVAQDFCAYFELKMHEFDGCAVGVVNKHGQSLRKRWCIATDMSELCCLDKFQCECSSHGASRGQALKDAEGYTFMLTDCIHRAFAQAAQRHVMLQPHVCGVAKKEDTARSILKRRSKHRGSVLVGCPCLVAEPVSSAQPGYTVRGKRGEGPVPVEHPRTGCWTWKLLVTLACLLVSLFAMAASPEPVRIPDWVRQTYPDQDLIVLGSRAAWLNEQQIILEGRAADSAYLREDAIAPFSSPMSRNGLDQIQAWIRAHENQLSNLLAVAFHLAAVNGQQSEEDNRRYIMGMVQQAREAQMNLRIFVTKICSLLHTVKTLLLQKSHEYRSILEFWVSAHVVPNIDDPFRALLHDINNSLVRADRSAVDFFSSAAYLLNEDIGNSQFAGVRPVHPDSAMGKLRSTLFYDTMERRLRLRPRGDARAEDLPASELAELAHRVPRYARSIYYCLRRLNYNAECDGGVAEWNMDFAVERLLKDDTDHNNPLQAQLQNRLMLLISLAATFKEYVDCPFDHDDATGWFRWNPLPDGVRPLDFLRDVLGEIQAPFENSGIGLREDFFAQWYDMCAAELGDTTAVRSRASIHRTWTDALEDARSRMTLLGTPEIFPRFGDNRKYDEDDGPNVRFGWMLPVQHHDVFRDREVPQVHYVDRPTAETVWDQGETNADPINASYEVDYPAPDSQGPAAGRSTAASSSSAPGRVSSAHGGEEESQPEPSVRPIDRPGYGFYTWRLQKPDETLVGRLRIIIATRDDKKVAIPVNVTKTEEGMNTSEPTFQPCLELAPVLDRPHFRNLDDMEFRRTRWCIFLRRITSHLAHILGVSSNVFTVSRFVSLPDAEWLRVYALLYQMIHLEAAGTFPSPKMMTIAVDPELVNMTEQAETGLETSLGLLLETLMAKATDAISNNNIDGDDVPSVRDAITMLVTDYVPTYKSNKGIYTDVSQGLCQFGRSHLMQLYKCEPFHVESINDPRRPRKTFAQALDELASRLRPGTGGFPAPDEVAEVSGAMRTAGTVHMHISMSEVVKYEHNRQRVSVETLAIPEISALLKETYVDPIKNIALLMARPILVDVNGDLELFANPSNCTGNLSAWAGTLASMLRAIGCVVNTSGMLWAKYRQFTKSPFSVNPEYNHGQQLWALLDKHLMSEKAVAVSAAPHWDAIEPFVDYVNIPAEHYAAVLVPSELSPEMFLGRGTATNMSVSFSPADRVRGAETWSLVEDDPMGYYELDMVERRYWFTDGQAKQEARNSGAMNPFCTDCREDISDILNLQQPLTSENDSITSANIRQPGTCLECCAKAAANSDHYANFAEVRYEVLILRQAYEKVLEDCPYLHVNVFGDIREFIIVNSHALVRTRLGKRLSRLGMIRFPIQQVIANLENNRGSHMYVFRTIVQKTSVSAGGAPIHTIAYTAGYDPGNKVYSAFCRWLLGRDGLERLGMERGSADELLADCIELALGILFVASTTPLNTQTRISRIFGSHTDANSILQGLENAIQRWAAKNAANGVFANHRKRGAISREWHSTEIGDRLHRQWIHNARTLRFMIPINTDPIIDRSNQQPLPRQRERPRSPTASSGGMEVDEGEGGSPPVEDSAGPGVSVPEGEGDSRPVDDVAQPEAPVDEPAAAATPPQPEPERDGDATMGVEEETTGQTAEEGRIERGQPMFEDEVPAQAAEGGSLPSDVPPPAREDVPAPEVEVIDVDVGPQPPSRAGSVEEPTERRENADRAPGGAPERVAWEGMTRLTWLRALPPFDDQTGEHMTFLDRIRRYTSTFVHTATGQHVGEVGMPSMPDARRMLSELLFVSLPKLQNPTDLRQHNSIEDYKSMSYVGGREYPGELQIIPIDDTPVFYHPLYSATQFLGNVMDQQLSGFWNDLRRFFNKALRHYVGRTNYSDRRHAAPEFRLSCDQGGWVDINEILWNNTLWEHAYDAVRRHQGRHIAVPQSFDVTPQIKLSLLFAMAHYSRTVNGRVRFRFLGLAIDDGTTDREIADWVEQERIRQPPNVGNVLRQSSGWLMPWAMRATCGHTSKELTHSAQVLPDFLGHKILVHHANTLGGGYHVTRASNLNEIARLGLVPGGPYGD</sequence>
<evidence type="ECO:0008006" key="4">
    <source>
        <dbReference type="Google" id="ProtNLM"/>
    </source>
</evidence>
<feature type="non-terminal residue" evidence="2">
    <location>
        <position position="1"/>
    </location>
</feature>
<dbReference type="OrthoDB" id="1922643at2759"/>
<accession>A0A812JUI2</accession>